<dbReference type="InterPro" id="IPR027065">
    <property type="entry name" value="Lon_Prtase"/>
</dbReference>
<dbReference type="PANTHER" id="PTHR10046">
    <property type="entry name" value="ATP DEPENDENT LON PROTEASE FAMILY MEMBER"/>
    <property type="match status" value="1"/>
</dbReference>
<feature type="active site" evidence="1">
    <location>
        <position position="261"/>
    </location>
</feature>
<dbReference type="PROSITE" id="PS51786">
    <property type="entry name" value="LON_PROTEOLYTIC"/>
    <property type="match status" value="1"/>
</dbReference>
<evidence type="ECO:0000313" key="5">
    <source>
        <dbReference type="Proteomes" id="UP000744769"/>
    </source>
</evidence>
<sequence>MTQEYAEPAPAENQPAPSRLSRRNITWLVTAVLIVAVVAALNLIHVPYVILRPGPAVNTLGKSDGKEVIAVTGAPTYPTSGSLDFTTVSMAGGPNYPVSVIEYLQAKYLSRNAQVDPQEVWFPKDITGKQVQEQNTAEMTDSQETAEVVALRAAGFTVPETISVAAIQKGAASQGVLKVNDVLVRVNNVPVTDLASVATIMRQVKPGTTVPVVVRRGGKEQPLQVPTGNNNGRAVFGIGIAPDYRLPVTIKVNVGDVGGPSAGMMFTLAIYDKLTPGALTGGKRVAGTGTISEDGSVGPIGGIRQKMVGAKDAGAKFFLAPQSDCGDARGYVPSGLTVISVTTVQQAIAQLKKIAGGQTTGFPSCS</sequence>
<comment type="similarity">
    <text evidence="1">Belongs to the peptidase S16 family.</text>
</comment>
<proteinExistence type="inferred from homology"/>
<dbReference type="GO" id="GO:0030163">
    <property type="term" value="P:protein catabolic process"/>
    <property type="evidence" value="ECO:0007669"/>
    <property type="project" value="InterPro"/>
</dbReference>
<dbReference type="Proteomes" id="UP000744769">
    <property type="component" value="Unassembled WGS sequence"/>
</dbReference>
<dbReference type="GO" id="GO:0005524">
    <property type="term" value="F:ATP binding"/>
    <property type="evidence" value="ECO:0007669"/>
    <property type="project" value="InterPro"/>
</dbReference>
<dbReference type="RefSeq" id="WP_166197139.1">
    <property type="nucleotide sequence ID" value="NZ_JAAOIV010000008.1"/>
</dbReference>
<keyword evidence="5" id="KW-1185">Reference proteome</keyword>
<evidence type="ECO:0000313" key="4">
    <source>
        <dbReference type="EMBL" id="NHN56475.1"/>
    </source>
</evidence>
<reference evidence="4" key="1">
    <citation type="submission" date="2020-03" db="EMBL/GenBank/DDBJ databases">
        <title>Draft sequencing of Calidifontibacter sp. DB0510.</title>
        <authorList>
            <person name="Kim D.-U."/>
        </authorList>
    </citation>
    <scope>NUCLEOTIDE SEQUENCE</scope>
    <source>
        <strain evidence="4">DB0510</strain>
    </source>
</reference>
<dbReference type="EC" id="3.4.21.53" evidence="1"/>
<keyword evidence="1" id="KW-0645">Protease</keyword>
<evidence type="ECO:0000256" key="1">
    <source>
        <dbReference type="PROSITE-ProRule" id="PRU01122"/>
    </source>
</evidence>
<dbReference type="SUPFAM" id="SSF50156">
    <property type="entry name" value="PDZ domain-like"/>
    <property type="match status" value="1"/>
</dbReference>
<feature type="transmembrane region" description="Helical" evidence="2">
    <location>
        <begin position="25"/>
        <end position="44"/>
    </location>
</feature>
<dbReference type="Pfam" id="PF05362">
    <property type="entry name" value="Lon_C"/>
    <property type="match status" value="1"/>
</dbReference>
<keyword evidence="2" id="KW-1133">Transmembrane helix</keyword>
<dbReference type="AlphaFoldDB" id="A0A967EAP3"/>
<gene>
    <name evidence="4" type="ORF">G9U51_11870</name>
</gene>
<keyword evidence="1" id="KW-0720">Serine protease</keyword>
<dbReference type="Gene3D" id="2.30.42.10">
    <property type="match status" value="1"/>
</dbReference>
<dbReference type="InterPro" id="IPR036034">
    <property type="entry name" value="PDZ_sf"/>
</dbReference>
<name>A0A967EAP3_9MICO</name>
<protein>
    <recommendedName>
        <fullName evidence="1">endopeptidase La</fullName>
        <ecNumber evidence="1">3.4.21.53</ecNumber>
    </recommendedName>
</protein>
<dbReference type="SMART" id="SM00228">
    <property type="entry name" value="PDZ"/>
    <property type="match status" value="1"/>
</dbReference>
<dbReference type="GO" id="GO:0004176">
    <property type="term" value="F:ATP-dependent peptidase activity"/>
    <property type="evidence" value="ECO:0007669"/>
    <property type="project" value="UniProtKB-UniRule"/>
</dbReference>
<dbReference type="Gene3D" id="3.30.230.10">
    <property type="match status" value="1"/>
</dbReference>
<feature type="active site" evidence="1">
    <location>
        <position position="306"/>
    </location>
</feature>
<dbReference type="InterPro" id="IPR020568">
    <property type="entry name" value="Ribosomal_Su5_D2-typ_SF"/>
</dbReference>
<dbReference type="GO" id="GO:0004252">
    <property type="term" value="F:serine-type endopeptidase activity"/>
    <property type="evidence" value="ECO:0007669"/>
    <property type="project" value="UniProtKB-UniRule"/>
</dbReference>
<evidence type="ECO:0000256" key="2">
    <source>
        <dbReference type="SAM" id="Phobius"/>
    </source>
</evidence>
<keyword evidence="1" id="KW-0378">Hydrolase</keyword>
<dbReference type="EMBL" id="JAAOIV010000008">
    <property type="protein sequence ID" value="NHN56475.1"/>
    <property type="molecule type" value="Genomic_DNA"/>
</dbReference>
<organism evidence="4 5">
    <name type="scientific">Metallococcus carri</name>
    <dbReference type="NCBI Taxonomy" id="1656884"/>
    <lineage>
        <taxon>Bacteria</taxon>
        <taxon>Bacillati</taxon>
        <taxon>Actinomycetota</taxon>
        <taxon>Actinomycetes</taxon>
        <taxon>Micrococcales</taxon>
        <taxon>Dermacoccaceae</taxon>
        <taxon>Metallococcus</taxon>
    </lineage>
</organism>
<keyword evidence="2" id="KW-0472">Membrane</keyword>
<keyword evidence="2" id="KW-0812">Transmembrane</keyword>
<dbReference type="SUPFAM" id="SSF54211">
    <property type="entry name" value="Ribosomal protein S5 domain 2-like"/>
    <property type="match status" value="1"/>
</dbReference>
<dbReference type="GO" id="GO:0006508">
    <property type="term" value="P:proteolysis"/>
    <property type="evidence" value="ECO:0007669"/>
    <property type="project" value="UniProtKB-KW"/>
</dbReference>
<comment type="catalytic activity">
    <reaction evidence="1">
        <text>Hydrolysis of proteins in presence of ATP.</text>
        <dbReference type="EC" id="3.4.21.53"/>
    </reaction>
</comment>
<dbReference type="Pfam" id="PF13180">
    <property type="entry name" value="PDZ_2"/>
    <property type="match status" value="1"/>
</dbReference>
<accession>A0A967EAP3</accession>
<dbReference type="InterPro" id="IPR008269">
    <property type="entry name" value="Lon_proteolytic"/>
</dbReference>
<feature type="domain" description="Lon proteolytic" evidence="3">
    <location>
        <begin position="253"/>
        <end position="354"/>
    </location>
</feature>
<comment type="caution">
    <text evidence="4">The sequence shown here is derived from an EMBL/GenBank/DDBJ whole genome shotgun (WGS) entry which is preliminary data.</text>
</comment>
<dbReference type="InterPro" id="IPR014721">
    <property type="entry name" value="Ribsml_uS5_D2-typ_fold_subgr"/>
</dbReference>
<evidence type="ECO:0000259" key="3">
    <source>
        <dbReference type="PROSITE" id="PS51786"/>
    </source>
</evidence>
<dbReference type="InterPro" id="IPR001478">
    <property type="entry name" value="PDZ"/>
</dbReference>